<evidence type="ECO:0000313" key="7">
    <source>
        <dbReference type="Proteomes" id="UP001285441"/>
    </source>
</evidence>
<gene>
    <name evidence="6" type="ORF">B0H63DRAFT_190945</name>
</gene>
<organism evidence="6 7">
    <name type="scientific">Podospora didyma</name>
    <dbReference type="NCBI Taxonomy" id="330526"/>
    <lineage>
        <taxon>Eukaryota</taxon>
        <taxon>Fungi</taxon>
        <taxon>Dikarya</taxon>
        <taxon>Ascomycota</taxon>
        <taxon>Pezizomycotina</taxon>
        <taxon>Sordariomycetes</taxon>
        <taxon>Sordariomycetidae</taxon>
        <taxon>Sordariales</taxon>
        <taxon>Podosporaceae</taxon>
        <taxon>Podospora</taxon>
    </lineage>
</organism>
<feature type="domain" description="Nephrocystin 3-like N-terminal" evidence="5">
    <location>
        <begin position="276"/>
        <end position="435"/>
    </location>
</feature>
<proteinExistence type="predicted"/>
<evidence type="ECO:0000256" key="2">
    <source>
        <dbReference type="PROSITE-ProRule" id="PRU00023"/>
    </source>
</evidence>
<dbReference type="Gene3D" id="1.25.40.20">
    <property type="entry name" value="Ankyrin repeat-containing domain"/>
    <property type="match status" value="1"/>
</dbReference>
<dbReference type="InterPro" id="IPR056884">
    <property type="entry name" value="NPHP3-like_N"/>
</dbReference>
<feature type="repeat" description="ANK" evidence="2">
    <location>
        <begin position="805"/>
        <end position="837"/>
    </location>
</feature>
<feature type="domain" description="DUF7708" evidence="4">
    <location>
        <begin position="72"/>
        <end position="210"/>
    </location>
</feature>
<sequence length="846" mass="96944">MEEKERQSSEMTKSWPKGADRPPLLDNGSQTHQKQQCDVDAILLDEFKRLQMGRRQNSKVERFMNKTLPLFRVIQRYSKAGDIASNACPEILTPLWASLRVVINIGIKFEEYFTRLVDMLQRIADILPRYQIYDQLFGHHSRLRDAIAELYGEVQEFVCHAKDVFESSLKVFRKSVWKTFDEEFEDTLVQIRRCSDIIEAEADAAHMIEQDKSREKISQTLVELSCVRNELQELKMAIKTRDRTPTLAEVGEWLNARQCHEERSQVLAKRLPDIDEWSSRCPGLHAWMNQDETQLLWVHGPPGCGKTFFYSKLLDYIESYAHDRRAFYFFFCEADKERVSLSSLLRVWAFQLIRLIWDAGESSKPLQHIKTQLACRTHREATADQVLDLLISLLKMPDMPSCFFTADALDECMERRAFFNFFARIPKRFKFLVTSLELPDIQNQLRSLEGRSSSLAITPDLTRADINHYLSQELKSLTLQDGTQVPDHIKVLINKRLSKSNGMFLWIRLMLEHIRDQTTVEEISSCLQDLPKGLCDRYDRIMCDINALPDQQRLLAHKVFFWVLVSERPLTAREVCAAQAVRPTSPERDSSLSSLNRRILGDPRLAIPSVCGSLVQARGEEGFLYPAHSSVTKYLKKYMASGDRMAEIAIFYGLPPASDSDTIAAAVCMRYLSSTFIADLHCQLPENEETAENLLSRCQEAPQFDLLQYATTHWFEHARRITQNNPAKEQLLQIATELLDSEYANAEIMWRLYWFSDAKGKARSTSTSCPTKFSGVHFAAYFGLAEIMRHLLSNHPDAAAALDGEGRAPIWWAAAQGYTHVVRTLIDAGADMEHHTGVGLQEIPGP</sequence>
<evidence type="ECO:0000259" key="5">
    <source>
        <dbReference type="Pfam" id="PF24883"/>
    </source>
</evidence>
<evidence type="ECO:0000259" key="4">
    <source>
        <dbReference type="Pfam" id="PF24809"/>
    </source>
</evidence>
<dbReference type="InterPro" id="IPR027417">
    <property type="entry name" value="P-loop_NTPase"/>
</dbReference>
<dbReference type="Pfam" id="PF24883">
    <property type="entry name" value="NPHP3_N"/>
    <property type="match status" value="1"/>
</dbReference>
<dbReference type="SUPFAM" id="SSF52540">
    <property type="entry name" value="P-loop containing nucleoside triphosphate hydrolases"/>
    <property type="match status" value="1"/>
</dbReference>
<dbReference type="InterPro" id="IPR036770">
    <property type="entry name" value="Ankyrin_rpt-contain_sf"/>
</dbReference>
<dbReference type="EMBL" id="JAULSW010000004">
    <property type="protein sequence ID" value="KAK3386039.1"/>
    <property type="molecule type" value="Genomic_DNA"/>
</dbReference>
<dbReference type="Gene3D" id="3.40.50.300">
    <property type="entry name" value="P-loop containing nucleotide triphosphate hydrolases"/>
    <property type="match status" value="1"/>
</dbReference>
<accession>A0AAE0NR79</accession>
<reference evidence="6" key="1">
    <citation type="journal article" date="2023" name="Mol. Phylogenet. Evol.">
        <title>Genome-scale phylogeny and comparative genomics of the fungal order Sordariales.</title>
        <authorList>
            <person name="Hensen N."/>
            <person name="Bonometti L."/>
            <person name="Westerberg I."/>
            <person name="Brannstrom I.O."/>
            <person name="Guillou S."/>
            <person name="Cros-Aarteil S."/>
            <person name="Calhoun S."/>
            <person name="Haridas S."/>
            <person name="Kuo A."/>
            <person name="Mondo S."/>
            <person name="Pangilinan J."/>
            <person name="Riley R."/>
            <person name="LaButti K."/>
            <person name="Andreopoulos B."/>
            <person name="Lipzen A."/>
            <person name="Chen C."/>
            <person name="Yan M."/>
            <person name="Daum C."/>
            <person name="Ng V."/>
            <person name="Clum A."/>
            <person name="Steindorff A."/>
            <person name="Ohm R.A."/>
            <person name="Martin F."/>
            <person name="Silar P."/>
            <person name="Natvig D.O."/>
            <person name="Lalanne C."/>
            <person name="Gautier V."/>
            <person name="Ament-Velasquez S.L."/>
            <person name="Kruys A."/>
            <person name="Hutchinson M.I."/>
            <person name="Powell A.J."/>
            <person name="Barry K."/>
            <person name="Miller A.N."/>
            <person name="Grigoriev I.V."/>
            <person name="Debuchy R."/>
            <person name="Gladieux P."/>
            <person name="Hiltunen Thoren M."/>
            <person name="Johannesson H."/>
        </authorList>
    </citation>
    <scope>NUCLEOTIDE SEQUENCE</scope>
    <source>
        <strain evidence="6">CBS 232.78</strain>
    </source>
</reference>
<protein>
    <recommendedName>
        <fullName evidence="8">NACHT domain-containing protein</fullName>
    </recommendedName>
</protein>
<evidence type="ECO:0000256" key="3">
    <source>
        <dbReference type="SAM" id="MobiDB-lite"/>
    </source>
</evidence>
<dbReference type="Pfam" id="PF24809">
    <property type="entry name" value="DUF7708"/>
    <property type="match status" value="1"/>
</dbReference>
<dbReference type="PANTHER" id="PTHR10039:SF14">
    <property type="entry name" value="NACHT DOMAIN-CONTAINING PROTEIN"/>
    <property type="match status" value="1"/>
</dbReference>
<keyword evidence="1" id="KW-0677">Repeat</keyword>
<dbReference type="SMART" id="SM00248">
    <property type="entry name" value="ANK"/>
    <property type="match status" value="2"/>
</dbReference>
<dbReference type="PANTHER" id="PTHR10039">
    <property type="entry name" value="AMELOGENIN"/>
    <property type="match status" value="1"/>
</dbReference>
<dbReference type="InterPro" id="IPR056125">
    <property type="entry name" value="DUF7708"/>
</dbReference>
<dbReference type="Proteomes" id="UP001285441">
    <property type="component" value="Unassembled WGS sequence"/>
</dbReference>
<keyword evidence="7" id="KW-1185">Reference proteome</keyword>
<name>A0AAE0NR79_9PEZI</name>
<dbReference type="PROSITE" id="PS50088">
    <property type="entry name" value="ANK_REPEAT"/>
    <property type="match status" value="1"/>
</dbReference>
<reference evidence="6" key="2">
    <citation type="submission" date="2023-06" db="EMBL/GenBank/DDBJ databases">
        <authorList>
            <consortium name="Lawrence Berkeley National Laboratory"/>
            <person name="Haridas S."/>
            <person name="Hensen N."/>
            <person name="Bonometti L."/>
            <person name="Westerberg I."/>
            <person name="Brannstrom I.O."/>
            <person name="Guillou S."/>
            <person name="Cros-Aarteil S."/>
            <person name="Calhoun S."/>
            <person name="Kuo A."/>
            <person name="Mondo S."/>
            <person name="Pangilinan J."/>
            <person name="Riley R."/>
            <person name="LaButti K."/>
            <person name="Andreopoulos B."/>
            <person name="Lipzen A."/>
            <person name="Chen C."/>
            <person name="Yanf M."/>
            <person name="Daum C."/>
            <person name="Ng V."/>
            <person name="Clum A."/>
            <person name="Steindorff A."/>
            <person name="Ohm R."/>
            <person name="Martin F."/>
            <person name="Silar P."/>
            <person name="Natvig D."/>
            <person name="Lalanne C."/>
            <person name="Gautier V."/>
            <person name="Ament-velasquez S.L."/>
            <person name="Kruys A."/>
            <person name="Hutchinson M.I."/>
            <person name="Powell A.J."/>
            <person name="Barry K."/>
            <person name="Miller A.N."/>
            <person name="Grigoriev I.V."/>
            <person name="Debuchy R."/>
            <person name="Gladieux P."/>
            <person name="Thoren M.H."/>
            <person name="Johannesson H."/>
        </authorList>
    </citation>
    <scope>NUCLEOTIDE SEQUENCE</scope>
    <source>
        <strain evidence="6">CBS 232.78</strain>
    </source>
</reference>
<dbReference type="SUPFAM" id="SSF48403">
    <property type="entry name" value="Ankyrin repeat"/>
    <property type="match status" value="1"/>
</dbReference>
<comment type="caution">
    <text evidence="6">The sequence shown here is derived from an EMBL/GenBank/DDBJ whole genome shotgun (WGS) entry which is preliminary data.</text>
</comment>
<evidence type="ECO:0000256" key="1">
    <source>
        <dbReference type="ARBA" id="ARBA00022737"/>
    </source>
</evidence>
<dbReference type="PROSITE" id="PS50297">
    <property type="entry name" value="ANK_REP_REGION"/>
    <property type="match status" value="1"/>
</dbReference>
<dbReference type="InterPro" id="IPR002110">
    <property type="entry name" value="Ankyrin_rpt"/>
</dbReference>
<dbReference type="AlphaFoldDB" id="A0AAE0NR79"/>
<evidence type="ECO:0008006" key="8">
    <source>
        <dbReference type="Google" id="ProtNLM"/>
    </source>
</evidence>
<evidence type="ECO:0000313" key="6">
    <source>
        <dbReference type="EMBL" id="KAK3386039.1"/>
    </source>
</evidence>
<feature type="region of interest" description="Disordered" evidence="3">
    <location>
        <begin position="1"/>
        <end position="33"/>
    </location>
</feature>
<dbReference type="Pfam" id="PF12796">
    <property type="entry name" value="Ank_2"/>
    <property type="match status" value="1"/>
</dbReference>
<keyword evidence="2" id="KW-0040">ANK repeat</keyword>